<feature type="non-terminal residue" evidence="10">
    <location>
        <position position="1"/>
    </location>
</feature>
<feature type="non-terminal residue" evidence="10">
    <location>
        <position position="164"/>
    </location>
</feature>
<evidence type="ECO:0000256" key="4">
    <source>
        <dbReference type="ARBA" id="ARBA00022838"/>
    </source>
</evidence>
<dbReference type="GO" id="GO:0007059">
    <property type="term" value="P:chromosome segregation"/>
    <property type="evidence" value="ECO:0007669"/>
    <property type="project" value="TreeGrafter"/>
</dbReference>
<dbReference type="PANTHER" id="PTHR48122">
    <property type="entry name" value="CENTROMERE PROTEIN H"/>
    <property type="match status" value="1"/>
</dbReference>
<comment type="caution">
    <text evidence="10">The sequence shown here is derived from an EMBL/GenBank/DDBJ whole genome shotgun (WGS) entry which is preliminary data.</text>
</comment>
<dbReference type="InterPro" id="IPR008426">
    <property type="entry name" value="CENP-H_C"/>
</dbReference>
<dbReference type="GO" id="GO:0007052">
    <property type="term" value="P:mitotic spindle organization"/>
    <property type="evidence" value="ECO:0007669"/>
    <property type="project" value="TreeGrafter"/>
</dbReference>
<gene>
    <name evidence="10" type="primary">Cenph</name>
    <name evidence="10" type="ORF">SAKLUC_R01403</name>
</gene>
<accession>A0A7K8Z5Z2</accession>
<dbReference type="Proteomes" id="UP000558958">
    <property type="component" value="Unassembled WGS sequence"/>
</dbReference>
<dbReference type="GO" id="GO:0043515">
    <property type="term" value="F:kinetochore binding"/>
    <property type="evidence" value="ECO:0007669"/>
    <property type="project" value="TreeGrafter"/>
</dbReference>
<evidence type="ECO:0000256" key="3">
    <source>
        <dbReference type="ARBA" id="ARBA00022454"/>
    </source>
</evidence>
<evidence type="ECO:0000256" key="1">
    <source>
        <dbReference type="ARBA" id="ARBA00004123"/>
    </source>
</evidence>
<evidence type="ECO:0000256" key="6">
    <source>
        <dbReference type="ARBA" id="ARBA00023328"/>
    </source>
</evidence>
<evidence type="ECO:0000313" key="11">
    <source>
        <dbReference type="Proteomes" id="UP000558958"/>
    </source>
</evidence>
<feature type="coiled-coil region" evidence="8">
    <location>
        <begin position="52"/>
        <end position="104"/>
    </location>
</feature>
<evidence type="ECO:0000256" key="5">
    <source>
        <dbReference type="ARBA" id="ARBA00023242"/>
    </source>
</evidence>
<evidence type="ECO:0000256" key="7">
    <source>
        <dbReference type="ARBA" id="ARBA00025735"/>
    </source>
</evidence>
<proteinExistence type="inferred from homology"/>
<sequence length="164" mass="19325">TEDLQSNIEEAEVSFWNKTLALQRIQLMSALRNKANQDDKDSRLILETVKCIVLLSQTIMKYQQQVHEKEQQLTDVKRKRLLLKKEEGQKLQQIQNMKKKQKKEQGNMNPAEAKMLQKFEKEKEMTTVIQNVFQNIIIGSEVNWAEDPSLKKIFLQLEKNVQLQ</sequence>
<dbReference type="AlphaFoldDB" id="A0A7K8Z5Z2"/>
<keyword evidence="11" id="KW-1185">Reference proteome</keyword>
<dbReference type="PANTHER" id="PTHR48122:SF1">
    <property type="entry name" value="CENTROMERE PROTEIN H"/>
    <property type="match status" value="1"/>
</dbReference>
<keyword evidence="6" id="KW-0137">Centromere</keyword>
<evidence type="ECO:0000259" key="9">
    <source>
        <dbReference type="Pfam" id="PF05837"/>
    </source>
</evidence>
<keyword evidence="5" id="KW-0539">Nucleus</keyword>
<comment type="similarity">
    <text evidence="7">Belongs to the CENP-H/MCM16 family.</text>
</comment>
<keyword evidence="8" id="KW-0175">Coiled coil</keyword>
<evidence type="ECO:0000256" key="8">
    <source>
        <dbReference type="SAM" id="Coils"/>
    </source>
</evidence>
<dbReference type="GO" id="GO:0000776">
    <property type="term" value="C:kinetochore"/>
    <property type="evidence" value="ECO:0007669"/>
    <property type="project" value="UniProtKB-KW"/>
</dbReference>
<dbReference type="GO" id="GO:0005634">
    <property type="term" value="C:nucleus"/>
    <property type="evidence" value="ECO:0007669"/>
    <property type="project" value="UniProtKB-SubCell"/>
</dbReference>
<reference evidence="10 11" key="1">
    <citation type="submission" date="2019-09" db="EMBL/GenBank/DDBJ databases">
        <title>Bird 10,000 Genomes (B10K) Project - Family phase.</title>
        <authorList>
            <person name="Zhang G."/>
        </authorList>
    </citation>
    <scope>NUCLEOTIDE SEQUENCE [LARGE SCALE GENOMIC DNA]</scope>
    <source>
        <strain evidence="10">B10K-DU-001-06</strain>
        <tissue evidence="10">Muscle</tissue>
    </source>
</reference>
<dbReference type="GO" id="GO:0051382">
    <property type="term" value="P:kinetochore assembly"/>
    <property type="evidence" value="ECO:0007669"/>
    <property type="project" value="InterPro"/>
</dbReference>
<organism evidence="10 11">
    <name type="scientific">Sakesphorus luctuosus</name>
    <dbReference type="NCBI Taxonomy" id="419690"/>
    <lineage>
        <taxon>Eukaryota</taxon>
        <taxon>Metazoa</taxon>
        <taxon>Chordata</taxon>
        <taxon>Craniata</taxon>
        <taxon>Vertebrata</taxon>
        <taxon>Euteleostomi</taxon>
        <taxon>Archelosauria</taxon>
        <taxon>Archosauria</taxon>
        <taxon>Dinosauria</taxon>
        <taxon>Saurischia</taxon>
        <taxon>Theropoda</taxon>
        <taxon>Coelurosauria</taxon>
        <taxon>Aves</taxon>
        <taxon>Neognathae</taxon>
        <taxon>Neoaves</taxon>
        <taxon>Telluraves</taxon>
        <taxon>Australaves</taxon>
        <taxon>Passeriformes</taxon>
        <taxon>Thamnophilidae</taxon>
        <taxon>Sakesphorus</taxon>
    </lineage>
</organism>
<name>A0A7K8Z5Z2_9PASS</name>
<dbReference type="EMBL" id="VWZD01011638">
    <property type="protein sequence ID" value="NXG10695.1"/>
    <property type="molecule type" value="Genomic_DNA"/>
</dbReference>
<keyword evidence="4" id="KW-0995">Kinetochore</keyword>
<dbReference type="InterPro" id="IPR040034">
    <property type="entry name" value="CENP-H"/>
</dbReference>
<evidence type="ECO:0000313" key="10">
    <source>
        <dbReference type="EMBL" id="NXG10695.1"/>
    </source>
</evidence>
<feature type="domain" description="Centromere protein H C-terminal" evidence="9">
    <location>
        <begin position="2"/>
        <end position="158"/>
    </location>
</feature>
<comment type="subcellular location">
    <subcellularLocation>
        <location evidence="2">Chromosome</location>
        <location evidence="2">Centromere</location>
        <location evidence="2">Kinetochore</location>
    </subcellularLocation>
    <subcellularLocation>
        <location evidence="1">Nucleus</location>
    </subcellularLocation>
</comment>
<protein>
    <submittedName>
        <fullName evidence="10">CENPH protein</fullName>
    </submittedName>
</protein>
<evidence type="ECO:0000256" key="2">
    <source>
        <dbReference type="ARBA" id="ARBA00004629"/>
    </source>
</evidence>
<dbReference type="Pfam" id="PF05837">
    <property type="entry name" value="CENP-H"/>
    <property type="match status" value="1"/>
</dbReference>
<keyword evidence="3" id="KW-0158">Chromosome</keyword>